<feature type="domain" description="DUF1285" evidence="1">
    <location>
        <begin position="17"/>
        <end position="77"/>
    </location>
</feature>
<name>A0A520N122_9GAMM</name>
<evidence type="ECO:0000259" key="2">
    <source>
        <dbReference type="Pfam" id="PF21028"/>
    </source>
</evidence>
<dbReference type="Gene3D" id="2.30.270.10">
    <property type="entry name" value="duf1285 protein"/>
    <property type="match status" value="1"/>
</dbReference>
<organism evidence="3 4">
    <name type="scientific">SAR86 cluster bacterium</name>
    <dbReference type="NCBI Taxonomy" id="2030880"/>
    <lineage>
        <taxon>Bacteria</taxon>
        <taxon>Pseudomonadati</taxon>
        <taxon>Pseudomonadota</taxon>
        <taxon>Gammaproteobacteria</taxon>
        <taxon>SAR86 cluster</taxon>
    </lineage>
</organism>
<dbReference type="Proteomes" id="UP000315825">
    <property type="component" value="Unassembled WGS sequence"/>
</dbReference>
<sequence>MDINKIEKDLLGLDDYPLEQWNPPLCEGVEFTLDDNSRWFYNGSEIKRLAMIKLFSKLVKLEGDEYFVVTPAEKIILKAKREIFAIIDYKKDKEDYFFKTNTNEWVKLTSINFIKVDMVNGHPYPKILLREGIWGLLSRNIFYLLISEAKQSGNKLYLTSDNKNFFLN</sequence>
<accession>A0A520N122</accession>
<dbReference type="Pfam" id="PF21028">
    <property type="entry name" value="DUF1285_C"/>
    <property type="match status" value="1"/>
</dbReference>
<gene>
    <name evidence="3" type="ORF">EVA92_00110</name>
</gene>
<dbReference type="EMBL" id="SHBE01000001">
    <property type="protein sequence ID" value="RZO27181.1"/>
    <property type="molecule type" value="Genomic_DNA"/>
</dbReference>
<dbReference type="AlphaFoldDB" id="A0A520N122"/>
<dbReference type="InterPro" id="IPR048342">
    <property type="entry name" value="DUF1285_C"/>
</dbReference>
<protein>
    <submittedName>
        <fullName evidence="3">DUF1285 domain-containing protein</fullName>
    </submittedName>
</protein>
<dbReference type="InterPro" id="IPR048341">
    <property type="entry name" value="DUF1285_N"/>
</dbReference>
<comment type="caution">
    <text evidence="3">The sequence shown here is derived from an EMBL/GenBank/DDBJ whole genome shotgun (WGS) entry which is preliminary data.</text>
</comment>
<reference evidence="3 4" key="1">
    <citation type="submission" date="2019-02" db="EMBL/GenBank/DDBJ databases">
        <title>Prokaryotic population dynamics and viral predation in marine succession experiment using metagenomics: the confinement effect.</title>
        <authorList>
            <person name="Haro-Moreno J.M."/>
            <person name="Rodriguez-Valera F."/>
            <person name="Lopez-Perez M."/>
        </authorList>
    </citation>
    <scope>NUCLEOTIDE SEQUENCE [LARGE SCALE GENOMIC DNA]</scope>
    <source>
        <strain evidence="3">MED-G159</strain>
    </source>
</reference>
<evidence type="ECO:0000313" key="4">
    <source>
        <dbReference type="Proteomes" id="UP000315825"/>
    </source>
</evidence>
<dbReference type="Pfam" id="PF06938">
    <property type="entry name" value="DUF1285_N"/>
    <property type="match status" value="1"/>
</dbReference>
<proteinExistence type="predicted"/>
<dbReference type="InterPro" id="IPR023361">
    <property type="entry name" value="DUF1285_beta_roll_sf"/>
</dbReference>
<evidence type="ECO:0000313" key="3">
    <source>
        <dbReference type="EMBL" id="RZO27181.1"/>
    </source>
</evidence>
<evidence type="ECO:0000259" key="1">
    <source>
        <dbReference type="Pfam" id="PF06938"/>
    </source>
</evidence>
<feature type="domain" description="DUF1285" evidence="2">
    <location>
        <begin position="91"/>
        <end position="166"/>
    </location>
</feature>
<dbReference type="Gene3D" id="3.10.540.10">
    <property type="entry name" value="duf1285 like domain"/>
    <property type="match status" value="1"/>
</dbReference>